<organism evidence="5 6">
    <name type="scientific">Puccinia coronata f. sp. avenae</name>
    <dbReference type="NCBI Taxonomy" id="200324"/>
    <lineage>
        <taxon>Eukaryota</taxon>
        <taxon>Fungi</taxon>
        <taxon>Dikarya</taxon>
        <taxon>Basidiomycota</taxon>
        <taxon>Pucciniomycotina</taxon>
        <taxon>Pucciniomycetes</taxon>
        <taxon>Pucciniales</taxon>
        <taxon>Pucciniaceae</taxon>
        <taxon>Puccinia</taxon>
    </lineage>
</organism>
<feature type="compositionally biased region" description="Low complexity" evidence="3">
    <location>
        <begin position="239"/>
        <end position="254"/>
    </location>
</feature>
<dbReference type="CDD" id="cd00086">
    <property type="entry name" value="homeodomain"/>
    <property type="match status" value="1"/>
</dbReference>
<dbReference type="SUPFAM" id="SSF46689">
    <property type="entry name" value="Homeodomain-like"/>
    <property type="match status" value="1"/>
</dbReference>
<proteinExistence type="predicted"/>
<keyword evidence="1 2" id="KW-0539">Nucleus</keyword>
<comment type="caution">
    <text evidence="5">The sequence shown here is derived from an EMBL/GenBank/DDBJ whole genome shotgun (WGS) entry which is preliminary data.</text>
</comment>
<keyword evidence="1 2" id="KW-0238">DNA-binding</keyword>
<evidence type="ECO:0000256" key="1">
    <source>
        <dbReference type="PROSITE-ProRule" id="PRU00108"/>
    </source>
</evidence>
<evidence type="ECO:0000313" key="5">
    <source>
        <dbReference type="EMBL" id="PLW13588.1"/>
    </source>
</evidence>
<dbReference type="EMBL" id="PGCJ01000945">
    <property type="protein sequence ID" value="PLW13588.1"/>
    <property type="molecule type" value="Genomic_DNA"/>
</dbReference>
<dbReference type="SMART" id="SM00389">
    <property type="entry name" value="HOX"/>
    <property type="match status" value="1"/>
</dbReference>
<feature type="compositionally biased region" description="Polar residues" evidence="3">
    <location>
        <begin position="255"/>
        <end position="269"/>
    </location>
</feature>
<gene>
    <name evidence="5" type="ORF">PCANC_19222</name>
</gene>
<dbReference type="Pfam" id="PF00046">
    <property type="entry name" value="Homeodomain"/>
    <property type="match status" value="1"/>
</dbReference>
<dbReference type="InterPro" id="IPR009057">
    <property type="entry name" value="Homeodomain-like_sf"/>
</dbReference>
<dbReference type="OrthoDB" id="2506936at2759"/>
<keyword evidence="1 2" id="KW-0371">Homeobox</keyword>
<evidence type="ECO:0000256" key="2">
    <source>
        <dbReference type="RuleBase" id="RU000682"/>
    </source>
</evidence>
<dbReference type="Proteomes" id="UP000235388">
    <property type="component" value="Unassembled WGS sequence"/>
</dbReference>
<keyword evidence="6" id="KW-1185">Reference proteome</keyword>
<feature type="domain" description="Homeobox" evidence="4">
    <location>
        <begin position="163"/>
        <end position="223"/>
    </location>
</feature>
<feature type="compositionally biased region" description="Low complexity" evidence="3">
    <location>
        <begin position="277"/>
        <end position="294"/>
    </location>
</feature>
<dbReference type="GO" id="GO:0005634">
    <property type="term" value="C:nucleus"/>
    <property type="evidence" value="ECO:0007669"/>
    <property type="project" value="UniProtKB-SubCell"/>
</dbReference>
<name>A0A2N5SK19_9BASI</name>
<dbReference type="GO" id="GO:0003677">
    <property type="term" value="F:DNA binding"/>
    <property type="evidence" value="ECO:0007669"/>
    <property type="project" value="UniProtKB-UniRule"/>
</dbReference>
<feature type="DNA-binding region" description="Homeobox" evidence="1">
    <location>
        <begin position="165"/>
        <end position="224"/>
    </location>
</feature>
<dbReference type="STRING" id="200324.A0A2N5SK19"/>
<feature type="compositionally biased region" description="Polar residues" evidence="3">
    <location>
        <begin position="145"/>
        <end position="159"/>
    </location>
</feature>
<feature type="region of interest" description="Disordered" evidence="3">
    <location>
        <begin position="221"/>
        <end position="297"/>
    </location>
</feature>
<comment type="subcellular location">
    <subcellularLocation>
        <location evidence="1 2">Nucleus</location>
    </subcellularLocation>
</comment>
<dbReference type="InterPro" id="IPR001356">
    <property type="entry name" value="HD"/>
</dbReference>
<evidence type="ECO:0000259" key="4">
    <source>
        <dbReference type="PROSITE" id="PS50071"/>
    </source>
</evidence>
<protein>
    <recommendedName>
        <fullName evidence="4">Homeobox domain-containing protein</fullName>
    </recommendedName>
</protein>
<evidence type="ECO:0000256" key="3">
    <source>
        <dbReference type="SAM" id="MobiDB-lite"/>
    </source>
</evidence>
<evidence type="ECO:0000313" key="6">
    <source>
        <dbReference type="Proteomes" id="UP000235388"/>
    </source>
</evidence>
<accession>A0A2N5SK19</accession>
<reference evidence="5 6" key="1">
    <citation type="submission" date="2017-11" db="EMBL/GenBank/DDBJ databases">
        <title>De novo assembly and phasing of dikaryotic genomes from two isolates of Puccinia coronata f. sp. avenae, the causal agent of oat crown rust.</title>
        <authorList>
            <person name="Miller M.E."/>
            <person name="Zhang Y."/>
            <person name="Omidvar V."/>
            <person name="Sperschneider J."/>
            <person name="Schwessinger B."/>
            <person name="Raley C."/>
            <person name="Palmer J.M."/>
            <person name="Garnica D."/>
            <person name="Upadhyaya N."/>
            <person name="Rathjen J."/>
            <person name="Taylor J.M."/>
            <person name="Park R.F."/>
            <person name="Dodds P.N."/>
            <person name="Hirsch C.D."/>
            <person name="Kianian S.F."/>
            <person name="Figueroa M."/>
        </authorList>
    </citation>
    <scope>NUCLEOTIDE SEQUENCE [LARGE SCALE GENOMIC DNA]</scope>
    <source>
        <strain evidence="5">12NC29</strain>
    </source>
</reference>
<feature type="region of interest" description="Disordered" evidence="3">
    <location>
        <begin position="143"/>
        <end position="173"/>
    </location>
</feature>
<sequence length="373" mass="40478">MLIACWTSTRSTAIRLRALTEKVLPSSFLNSLLNGKQPDAIPPLHFPEVGDVLPHLLQLGLESSRAKLIHHEFISTINQIDEHLLQSYHEDAPKFRSVKGLPTSHAAFIEASQAQLSAVRSQSVQKLWNATLLHVQSLLRMEAPQASSQTSTPAPSDNPKTSRKAKGRAPQFTKEQTAGLNALLAHDNQFSSEEKDVIAHELNLTHAQVNRWFCNARARKKPYSCPSRRPSPASTTIQSLSSNSTRSNTPSTSSEPQNCSQPVPQTGASPDTDMVITTSSSSSSSSSSTSSSPSGEDVHMEAYFDFTAYNQPEPLSQTQTASFPPLPQPTSCLQNPIPLDFGTLNHGSCASASLSNVPAIDPRLWTSQQPFAC</sequence>
<dbReference type="PROSITE" id="PS50071">
    <property type="entry name" value="HOMEOBOX_2"/>
    <property type="match status" value="1"/>
</dbReference>
<dbReference type="AlphaFoldDB" id="A0A2N5SK19"/>
<dbReference type="Gene3D" id="1.10.10.60">
    <property type="entry name" value="Homeodomain-like"/>
    <property type="match status" value="1"/>
</dbReference>